<reference evidence="1" key="1">
    <citation type="journal article" date="2020" name="bioRxiv">
        <title>Whole genome comparisons of ergot fungi reveals the divergence and evolution of species within the genus Claviceps are the result of varying mechanisms driving genome evolution and host range expansion.</title>
        <authorList>
            <person name="Wyka S.A."/>
            <person name="Mondo S.J."/>
            <person name="Liu M."/>
            <person name="Dettman J."/>
            <person name="Nalam V."/>
            <person name="Broders K.D."/>
        </authorList>
    </citation>
    <scope>NUCLEOTIDE SEQUENCE</scope>
    <source>
        <strain evidence="1">CCC 602</strain>
    </source>
</reference>
<dbReference type="Proteomes" id="UP000748025">
    <property type="component" value="Unassembled WGS sequence"/>
</dbReference>
<evidence type="ECO:0000313" key="1">
    <source>
        <dbReference type="EMBL" id="KAG5985981.1"/>
    </source>
</evidence>
<dbReference type="PANTHER" id="PTHR46689">
    <property type="entry name" value="MEMBRANE PROTEIN, PUTATIVE-RELATED"/>
    <property type="match status" value="1"/>
</dbReference>
<dbReference type="OrthoDB" id="9999821at2759"/>
<dbReference type="GO" id="GO:0016020">
    <property type="term" value="C:membrane"/>
    <property type="evidence" value="ECO:0007669"/>
    <property type="project" value="TreeGrafter"/>
</dbReference>
<organism evidence="1 2">
    <name type="scientific">Claviceps pusilla</name>
    <dbReference type="NCBI Taxonomy" id="123648"/>
    <lineage>
        <taxon>Eukaryota</taxon>
        <taxon>Fungi</taxon>
        <taxon>Dikarya</taxon>
        <taxon>Ascomycota</taxon>
        <taxon>Pezizomycotina</taxon>
        <taxon>Sordariomycetes</taxon>
        <taxon>Hypocreomycetidae</taxon>
        <taxon>Hypocreales</taxon>
        <taxon>Clavicipitaceae</taxon>
        <taxon>Claviceps</taxon>
    </lineage>
</organism>
<dbReference type="EMBL" id="SRPW01003836">
    <property type="protein sequence ID" value="KAG5985981.1"/>
    <property type="molecule type" value="Genomic_DNA"/>
</dbReference>
<dbReference type="PANTHER" id="PTHR46689:SF1">
    <property type="entry name" value="PHOD-LIKE PHOSPHATASE DOMAIN-CONTAINING PROTEIN"/>
    <property type="match status" value="1"/>
</dbReference>
<comment type="caution">
    <text evidence="1">The sequence shown here is derived from an EMBL/GenBank/DDBJ whole genome shotgun (WGS) entry which is preliminary data.</text>
</comment>
<gene>
    <name evidence="1" type="ORF">E4U43_005760</name>
</gene>
<accession>A0A9P7N1P1</accession>
<name>A0A9P7N1P1_9HYPO</name>
<keyword evidence="2" id="KW-1185">Reference proteome</keyword>
<proteinExistence type="predicted"/>
<dbReference type="AlphaFoldDB" id="A0A9P7N1P1"/>
<protein>
    <submittedName>
        <fullName evidence="1">Uncharacterized protein</fullName>
    </submittedName>
</protein>
<feature type="non-terminal residue" evidence="1">
    <location>
        <position position="1"/>
    </location>
</feature>
<sequence>GDVHLAAIGQFYSNPKLRVAKHKDPRYMVNVISSAIANTPPSNVLADMLNKRNKVHHFDSKTDESMKLVLNSYMESRDDPAANTAIVGL</sequence>
<evidence type="ECO:0000313" key="2">
    <source>
        <dbReference type="Proteomes" id="UP000748025"/>
    </source>
</evidence>